<feature type="compositionally biased region" description="Polar residues" evidence="1">
    <location>
        <begin position="1104"/>
        <end position="1121"/>
    </location>
</feature>
<dbReference type="AlphaFoldDB" id="A0AAV8TD13"/>
<dbReference type="EMBL" id="JAIWQS010000005">
    <property type="protein sequence ID" value="KAJ8764711.1"/>
    <property type="molecule type" value="Genomic_DNA"/>
</dbReference>
<evidence type="ECO:0008006" key="4">
    <source>
        <dbReference type="Google" id="ProtNLM"/>
    </source>
</evidence>
<feature type="compositionally biased region" description="Basic and acidic residues" evidence="1">
    <location>
        <begin position="853"/>
        <end position="868"/>
    </location>
</feature>
<feature type="compositionally biased region" description="Basic residues" evidence="1">
    <location>
        <begin position="482"/>
        <end position="497"/>
    </location>
</feature>
<accession>A0AAV8TD13</accession>
<evidence type="ECO:0000313" key="2">
    <source>
        <dbReference type="EMBL" id="KAJ8764711.1"/>
    </source>
</evidence>
<name>A0AAV8TD13_9ROSI</name>
<feature type="compositionally biased region" description="Basic residues" evidence="1">
    <location>
        <begin position="422"/>
        <end position="435"/>
    </location>
</feature>
<feature type="region of interest" description="Disordered" evidence="1">
    <location>
        <begin position="1104"/>
        <end position="1145"/>
    </location>
</feature>
<keyword evidence="3" id="KW-1185">Reference proteome</keyword>
<dbReference type="GO" id="GO:0009416">
    <property type="term" value="P:response to light stimulus"/>
    <property type="evidence" value="ECO:0007669"/>
    <property type="project" value="TreeGrafter"/>
</dbReference>
<reference evidence="2 3" key="1">
    <citation type="submission" date="2021-09" db="EMBL/GenBank/DDBJ databases">
        <title>Genomic insights and catalytic innovation underlie evolution of tropane alkaloids biosynthesis.</title>
        <authorList>
            <person name="Wang Y.-J."/>
            <person name="Tian T."/>
            <person name="Huang J.-P."/>
            <person name="Huang S.-X."/>
        </authorList>
    </citation>
    <scope>NUCLEOTIDE SEQUENCE [LARGE SCALE GENOMIC DNA]</scope>
    <source>
        <strain evidence="2">KIB-2018</strain>
        <tissue evidence="2">Leaf</tissue>
    </source>
</reference>
<dbReference type="GO" id="GO:0045893">
    <property type="term" value="P:positive regulation of DNA-templated transcription"/>
    <property type="evidence" value="ECO:0007669"/>
    <property type="project" value="TreeGrafter"/>
</dbReference>
<feature type="compositionally biased region" description="Basic and acidic residues" evidence="1">
    <location>
        <begin position="505"/>
        <end position="520"/>
    </location>
</feature>
<feature type="compositionally biased region" description="Basic residues" evidence="1">
    <location>
        <begin position="368"/>
        <end position="381"/>
    </location>
</feature>
<dbReference type="PANTHER" id="PTHR31008">
    <property type="entry name" value="COP1-INTERACTING PROTEIN-RELATED"/>
    <property type="match status" value="1"/>
</dbReference>
<evidence type="ECO:0000256" key="1">
    <source>
        <dbReference type="SAM" id="MobiDB-lite"/>
    </source>
</evidence>
<feature type="compositionally biased region" description="Polar residues" evidence="1">
    <location>
        <begin position="347"/>
        <end position="361"/>
    </location>
</feature>
<sequence>MDSRTLLDHVLFQLTPTRTRCELVIFAGGLNEQLASGLLEPFISHLKTAKDQISRGGYSITLRPVSPNAPWFTKATLQRFVRFVSSPEVLERFVTIERELEQIESSVQSNELSIADAEAGGAGSYPKSFALSKMRDSNGDSAAVYEENSKIHLQRALETRKAVLRKEQAMAYARALVTGFEIDCIHDLIVFADVFGASRLREACINFLELCKKKNQDRLWIDEIAAMQASRLDLPYVGTSGIILAGEENYPSQIGGPVGRQSGSLDASDSATSLGSFDLNQDGSTQTSAQIQMADSKSQAPNMSWASHIPPYMHNFQGPMYQHIPSYQGYLFPGMQVPSPYFPGNMQWPQNVENSSHNNDWSTDDNKKHKSSSRNKKKSSHGKSLESANQDDSTDPSDSSSENESDENLQNGNKKSSVEQAHRKKHGKKSSRKVVIRNINYITSKRDGEKGSISGETSDEEEFIDGEILKQQVEEAVGSFEKRHKSSSRHLKKSHRHAMNESDDPSDRDNKSMILEGEPRKDHWGTFESLLMKDKDLDSSSADPYPSKVQEYFVTKSSEETRSLPLDLQMEEVRKQRPSSNDSFLIMKMETANEGGSRTGNFEFGENTYPKTRRTGMHEALLFSHRLEDTGSSHRATVSDYFTEATLTTSQEEGDWFGNKGIDTSANKDGNMELKAFGGDYVSPVTAEYCHIEKNKKEVLADDSFMVQARPLDDEQSASLLRTDLSLVSDIVDASQYENGTSEISQNDNEALGAHEPDDLFMVLGRDSSAEQPMSSWTPQMDYGEDILSAEANGRQSDAGKDSSKGKLLSNGKVTSDRKSKVSNAYLGKSRSDIRSMTKKPPLGGRNVSQKSTTEREEENRQRKEELLAQRQKRIAERSASGSIPATSKRIPSEKRPTISSLKHEKPQNQPPSQENKKAAIRSTTIDRLATARTTPKVEAVPPKPAQPKKAPVKANSLPQKTMNANSKKASPNRIKSEVLQKNDDMAVIAEKQTEVEIPKAIPTMVVNGNKEDIKELRSITSIENNEGAKILQTERSDDSLRKSVQVAHLEVAVGLHEASHVRSEIQKVSDDCGEYISKMPELPTPELPTLNLSALNVRESTSSEILRSPKNSEIEISTPPSEDINQEAVHSRKKWNSDESSPKAAKGFRKLLLFGKKNRTSILA</sequence>
<proteinExistence type="predicted"/>
<protein>
    <recommendedName>
        <fullName evidence="4">COP1-interacting protein 7</fullName>
    </recommendedName>
</protein>
<feature type="region of interest" description="Disordered" evidence="1">
    <location>
        <begin position="794"/>
        <end position="976"/>
    </location>
</feature>
<dbReference type="Proteomes" id="UP001159364">
    <property type="component" value="Linkage Group LG05"/>
</dbReference>
<evidence type="ECO:0000313" key="3">
    <source>
        <dbReference type="Proteomes" id="UP001159364"/>
    </source>
</evidence>
<comment type="caution">
    <text evidence="2">The sequence shown here is derived from an EMBL/GenBank/DDBJ whole genome shotgun (WGS) entry which is preliminary data.</text>
</comment>
<dbReference type="PANTHER" id="PTHR31008:SF4">
    <property type="entry name" value="COP1-INTERACTING PROTEIN 7"/>
    <property type="match status" value="1"/>
</dbReference>
<gene>
    <name evidence="2" type="ORF">K2173_007801</name>
</gene>
<feature type="compositionally biased region" description="Polar residues" evidence="1">
    <location>
        <begin position="957"/>
        <end position="970"/>
    </location>
</feature>
<organism evidence="2 3">
    <name type="scientific">Erythroxylum novogranatense</name>
    <dbReference type="NCBI Taxonomy" id="1862640"/>
    <lineage>
        <taxon>Eukaryota</taxon>
        <taxon>Viridiplantae</taxon>
        <taxon>Streptophyta</taxon>
        <taxon>Embryophyta</taxon>
        <taxon>Tracheophyta</taxon>
        <taxon>Spermatophyta</taxon>
        <taxon>Magnoliopsida</taxon>
        <taxon>eudicotyledons</taxon>
        <taxon>Gunneridae</taxon>
        <taxon>Pentapetalae</taxon>
        <taxon>rosids</taxon>
        <taxon>fabids</taxon>
        <taxon>Malpighiales</taxon>
        <taxon>Erythroxylaceae</taxon>
        <taxon>Erythroxylum</taxon>
    </lineage>
</organism>
<feature type="compositionally biased region" description="Polar residues" evidence="1">
    <location>
        <begin position="261"/>
        <end position="302"/>
    </location>
</feature>
<feature type="compositionally biased region" description="Basic and acidic residues" evidence="1">
    <location>
        <begin position="891"/>
        <end position="907"/>
    </location>
</feature>
<feature type="region of interest" description="Disordered" evidence="1">
    <location>
        <begin position="346"/>
        <end position="464"/>
    </location>
</feature>
<feature type="region of interest" description="Disordered" evidence="1">
    <location>
        <begin position="255"/>
        <end position="302"/>
    </location>
</feature>
<feature type="region of interest" description="Disordered" evidence="1">
    <location>
        <begin position="476"/>
        <end position="520"/>
    </location>
</feature>